<feature type="transmembrane region" description="Helical" evidence="2">
    <location>
        <begin position="167"/>
        <end position="188"/>
    </location>
</feature>
<feature type="transmembrane region" description="Helical" evidence="2">
    <location>
        <begin position="309"/>
        <end position="334"/>
    </location>
</feature>
<feature type="compositionally biased region" description="Basic and acidic residues" evidence="1">
    <location>
        <begin position="23"/>
        <end position="33"/>
    </location>
</feature>
<keyword evidence="2" id="KW-0812">Transmembrane</keyword>
<comment type="caution">
    <text evidence="3">The sequence shown here is derived from an EMBL/GenBank/DDBJ whole genome shotgun (WGS) entry which is preliminary data.</text>
</comment>
<protein>
    <submittedName>
        <fullName evidence="3">Uncharacterized protein</fullName>
    </submittedName>
</protein>
<feature type="region of interest" description="Disordered" evidence="1">
    <location>
        <begin position="1"/>
        <end position="128"/>
    </location>
</feature>
<sequence length="459" mass="45989">MTDDSPSPDQPAAGSSDTPPPFEPDRTVMRPRDPQPPADAFYDGDGDDGDSAGDSAGDPGETQPLRADGPPPPPPTMTPADAPSTEFAPASPVTTAIPTGNDGIPLGGFAGEPPAQPGGPTEPEFPMRASRAGFTGAVVAIGTGLLAAAVVIAAVRARSDGDLDWSNYGIALAATGGLLAIALLGALSSRKTGGRAREDVVTWPGVVGILGVAVCIGIGIDDDGNWVGYLIGSVVVVLAAIGYVAARRAAFVVVAIAGLALIYGLAFDDFVADSIGDGHPEVTGAVLVSVFVVVVTLLGWALPSRAVTGVVVGVFGLVGLVGIMLSFIAARYFVPFFFGAVGGFGEEPGGPDGADGGPGWFAVTFHESDVWWVLAFAAVLTVLWALAAAVSNHSGFTILAIAAPAILVPLATAALAAEHPSVWAGVLAGAGGVVLLGGVVLARLRGRRTANELSPDPSV</sequence>
<dbReference type="RefSeq" id="WP_179648412.1">
    <property type="nucleotide sequence ID" value="NZ_JACBZM010000001.1"/>
</dbReference>
<keyword evidence="2" id="KW-0472">Membrane</keyword>
<evidence type="ECO:0000313" key="4">
    <source>
        <dbReference type="Proteomes" id="UP000562045"/>
    </source>
</evidence>
<keyword evidence="2" id="KW-1133">Transmembrane helix</keyword>
<dbReference type="AlphaFoldDB" id="A0A7Y9ZFU2"/>
<name>A0A7Y9ZFU2_9ACTN</name>
<feature type="transmembrane region" description="Helical" evidence="2">
    <location>
        <begin position="200"/>
        <end position="220"/>
    </location>
</feature>
<evidence type="ECO:0000256" key="1">
    <source>
        <dbReference type="SAM" id="MobiDB-lite"/>
    </source>
</evidence>
<dbReference type="Proteomes" id="UP000562045">
    <property type="component" value="Unassembled WGS sequence"/>
</dbReference>
<feature type="transmembrane region" description="Helical" evidence="2">
    <location>
        <begin position="249"/>
        <end position="267"/>
    </location>
</feature>
<evidence type="ECO:0000256" key="2">
    <source>
        <dbReference type="SAM" id="Phobius"/>
    </source>
</evidence>
<proteinExistence type="predicted"/>
<gene>
    <name evidence="3" type="ORF">BJ993_001687</name>
</gene>
<feature type="transmembrane region" description="Helical" evidence="2">
    <location>
        <begin position="226"/>
        <end position="244"/>
    </location>
</feature>
<feature type="transmembrane region" description="Helical" evidence="2">
    <location>
        <begin position="282"/>
        <end position="302"/>
    </location>
</feature>
<accession>A0A7Y9ZFU2</accession>
<feature type="transmembrane region" description="Helical" evidence="2">
    <location>
        <begin position="422"/>
        <end position="442"/>
    </location>
</feature>
<reference evidence="3 4" key="1">
    <citation type="submission" date="2020-07" db="EMBL/GenBank/DDBJ databases">
        <title>Sequencing the genomes of 1000 actinobacteria strains.</title>
        <authorList>
            <person name="Klenk H.-P."/>
        </authorList>
    </citation>
    <scope>NUCLEOTIDE SEQUENCE [LARGE SCALE GENOMIC DNA]</scope>
    <source>
        <strain evidence="3 4">DSM 15131</strain>
    </source>
</reference>
<evidence type="ECO:0000313" key="3">
    <source>
        <dbReference type="EMBL" id="NYI44607.1"/>
    </source>
</evidence>
<feature type="compositionally biased region" description="Acidic residues" evidence="1">
    <location>
        <begin position="42"/>
        <end position="51"/>
    </location>
</feature>
<feature type="compositionally biased region" description="Polar residues" evidence="1">
    <location>
        <begin position="1"/>
        <end position="17"/>
    </location>
</feature>
<organism evidence="3 4">
    <name type="scientific">Nocardioides aromaticivorans</name>
    <dbReference type="NCBI Taxonomy" id="200618"/>
    <lineage>
        <taxon>Bacteria</taxon>
        <taxon>Bacillati</taxon>
        <taxon>Actinomycetota</taxon>
        <taxon>Actinomycetes</taxon>
        <taxon>Propionibacteriales</taxon>
        <taxon>Nocardioidaceae</taxon>
        <taxon>Nocardioides</taxon>
    </lineage>
</organism>
<dbReference type="EMBL" id="JACBZM010000001">
    <property type="protein sequence ID" value="NYI44607.1"/>
    <property type="molecule type" value="Genomic_DNA"/>
</dbReference>
<feature type="transmembrane region" description="Helical" evidence="2">
    <location>
        <begin position="370"/>
        <end position="389"/>
    </location>
</feature>
<feature type="transmembrane region" description="Helical" evidence="2">
    <location>
        <begin position="134"/>
        <end position="155"/>
    </location>
</feature>
<feature type="transmembrane region" description="Helical" evidence="2">
    <location>
        <begin position="396"/>
        <end position="416"/>
    </location>
</feature>